<sequence>RSVNQALVLIRHIGLQKKRTGRNADHSHRAAGSSSESRLDDDASRGDEEKATLHRPRCRLQPPRMLSMLLSLQYMVGF</sequence>
<proteinExistence type="predicted"/>
<evidence type="ECO:0000313" key="2">
    <source>
        <dbReference type="EMBL" id="MEQ2284600.1"/>
    </source>
</evidence>
<evidence type="ECO:0000313" key="3">
    <source>
        <dbReference type="Proteomes" id="UP001469553"/>
    </source>
</evidence>
<gene>
    <name evidence="2" type="ORF">AMECASPLE_023337</name>
</gene>
<reference evidence="2 3" key="1">
    <citation type="submission" date="2021-06" db="EMBL/GenBank/DDBJ databases">
        <authorList>
            <person name="Palmer J.M."/>
        </authorList>
    </citation>
    <scope>NUCLEOTIDE SEQUENCE [LARGE SCALE GENOMIC DNA]</scope>
    <source>
        <strain evidence="2 3">AS_MEX2019</strain>
        <tissue evidence="2">Muscle</tissue>
    </source>
</reference>
<protein>
    <submittedName>
        <fullName evidence="2">Uncharacterized protein</fullName>
    </submittedName>
</protein>
<feature type="region of interest" description="Disordered" evidence="1">
    <location>
        <begin position="17"/>
        <end position="59"/>
    </location>
</feature>
<comment type="caution">
    <text evidence="2">The sequence shown here is derived from an EMBL/GenBank/DDBJ whole genome shotgun (WGS) entry which is preliminary data.</text>
</comment>
<name>A0ABV0XTD8_9TELE</name>
<dbReference type="Proteomes" id="UP001469553">
    <property type="component" value="Unassembled WGS sequence"/>
</dbReference>
<dbReference type="EMBL" id="JAHRIP010011544">
    <property type="protein sequence ID" value="MEQ2284600.1"/>
    <property type="molecule type" value="Genomic_DNA"/>
</dbReference>
<organism evidence="2 3">
    <name type="scientific">Ameca splendens</name>
    <dbReference type="NCBI Taxonomy" id="208324"/>
    <lineage>
        <taxon>Eukaryota</taxon>
        <taxon>Metazoa</taxon>
        <taxon>Chordata</taxon>
        <taxon>Craniata</taxon>
        <taxon>Vertebrata</taxon>
        <taxon>Euteleostomi</taxon>
        <taxon>Actinopterygii</taxon>
        <taxon>Neopterygii</taxon>
        <taxon>Teleostei</taxon>
        <taxon>Neoteleostei</taxon>
        <taxon>Acanthomorphata</taxon>
        <taxon>Ovalentaria</taxon>
        <taxon>Atherinomorphae</taxon>
        <taxon>Cyprinodontiformes</taxon>
        <taxon>Goodeidae</taxon>
        <taxon>Ameca</taxon>
    </lineage>
</organism>
<feature type="non-terminal residue" evidence="2">
    <location>
        <position position="1"/>
    </location>
</feature>
<accession>A0ABV0XTD8</accession>
<feature type="compositionally biased region" description="Basic and acidic residues" evidence="1">
    <location>
        <begin position="37"/>
        <end position="52"/>
    </location>
</feature>
<evidence type="ECO:0000256" key="1">
    <source>
        <dbReference type="SAM" id="MobiDB-lite"/>
    </source>
</evidence>
<keyword evidence="3" id="KW-1185">Reference proteome</keyword>